<dbReference type="PRINTS" id="PR00368">
    <property type="entry name" value="FADPNR"/>
</dbReference>
<accession>A0A1H3TWR7</accession>
<dbReference type="Proteomes" id="UP000199529">
    <property type="component" value="Unassembled WGS sequence"/>
</dbReference>
<comment type="similarity">
    <text evidence="3">In the N-terminal section; belongs to the NADH:flavin oxidoreductase/NADH oxidase family.</text>
</comment>
<name>A0A1H3TWR7_9PSEU</name>
<comment type="cofactor">
    <cofactor evidence="2">
        <name>[4Fe-4S] cluster</name>
        <dbReference type="ChEBI" id="CHEBI:49883"/>
    </cofactor>
</comment>
<evidence type="ECO:0000313" key="12">
    <source>
        <dbReference type="EMBL" id="SDZ54674.1"/>
    </source>
</evidence>
<dbReference type="InterPro" id="IPR051793">
    <property type="entry name" value="NADH:flavin_oxidoreductase"/>
</dbReference>
<dbReference type="SUPFAM" id="SSF51395">
    <property type="entry name" value="FMN-linked oxidoreductases"/>
    <property type="match status" value="1"/>
</dbReference>
<dbReference type="InterPro" id="IPR013785">
    <property type="entry name" value="Aldolase_TIM"/>
</dbReference>
<dbReference type="PRINTS" id="PR00411">
    <property type="entry name" value="PNDRDTASEI"/>
</dbReference>
<dbReference type="GO" id="GO:0046872">
    <property type="term" value="F:metal ion binding"/>
    <property type="evidence" value="ECO:0007669"/>
    <property type="project" value="UniProtKB-KW"/>
</dbReference>
<keyword evidence="6" id="KW-0479">Metal-binding</keyword>
<keyword evidence="13" id="KW-1185">Reference proteome</keyword>
<dbReference type="STRING" id="418495.SAMN05216215_10955"/>
<dbReference type="EMBL" id="FNOK01000095">
    <property type="protein sequence ID" value="SDZ54674.1"/>
    <property type="molecule type" value="Genomic_DNA"/>
</dbReference>
<dbReference type="OrthoDB" id="3169239at2"/>
<keyword evidence="7" id="KW-0560">Oxidoreductase</keyword>
<dbReference type="GO" id="GO:0008670">
    <property type="term" value="F:2,4-dienoyl-CoA reductase (NADPH) activity"/>
    <property type="evidence" value="ECO:0007669"/>
    <property type="project" value="TreeGrafter"/>
</dbReference>
<evidence type="ECO:0000256" key="10">
    <source>
        <dbReference type="SAM" id="MobiDB-lite"/>
    </source>
</evidence>
<dbReference type="GO" id="GO:0033543">
    <property type="term" value="P:fatty acid beta-oxidation, unsaturated, even number, reductase/isomerase pathway"/>
    <property type="evidence" value="ECO:0007669"/>
    <property type="project" value="TreeGrafter"/>
</dbReference>
<dbReference type="InterPro" id="IPR001155">
    <property type="entry name" value="OxRdtase_FMN_N"/>
</dbReference>
<dbReference type="RefSeq" id="WP_093278570.1">
    <property type="nucleotide sequence ID" value="NZ_FNOK01000095.1"/>
</dbReference>
<gene>
    <name evidence="12" type="ORF">SAMN05216215_10955</name>
</gene>
<comment type="cofactor">
    <cofactor evidence="1">
        <name>FMN</name>
        <dbReference type="ChEBI" id="CHEBI:58210"/>
    </cofactor>
</comment>
<dbReference type="Gene3D" id="3.50.50.60">
    <property type="entry name" value="FAD/NAD(P)-binding domain"/>
    <property type="match status" value="1"/>
</dbReference>
<evidence type="ECO:0000256" key="1">
    <source>
        <dbReference type="ARBA" id="ARBA00001917"/>
    </source>
</evidence>
<dbReference type="PANTHER" id="PTHR42917:SF2">
    <property type="entry name" value="2,4-DIENOYL-COA REDUCTASE [(2E)-ENOYL-COA-PRODUCING]"/>
    <property type="match status" value="1"/>
</dbReference>
<evidence type="ECO:0000256" key="2">
    <source>
        <dbReference type="ARBA" id="ARBA00001966"/>
    </source>
</evidence>
<keyword evidence="9" id="KW-0411">Iron-sulfur</keyword>
<dbReference type="GO" id="GO:0010181">
    <property type="term" value="F:FMN binding"/>
    <property type="evidence" value="ECO:0007669"/>
    <property type="project" value="InterPro"/>
</dbReference>
<dbReference type="InterPro" id="IPR023987">
    <property type="entry name" value="CHP03977_oxidoreductase"/>
</dbReference>
<evidence type="ECO:0000313" key="13">
    <source>
        <dbReference type="Proteomes" id="UP000199529"/>
    </source>
</evidence>
<evidence type="ECO:0000256" key="7">
    <source>
        <dbReference type="ARBA" id="ARBA00023002"/>
    </source>
</evidence>
<reference evidence="13" key="1">
    <citation type="submission" date="2016-10" db="EMBL/GenBank/DDBJ databases">
        <authorList>
            <person name="Varghese N."/>
            <person name="Submissions S."/>
        </authorList>
    </citation>
    <scope>NUCLEOTIDE SEQUENCE [LARGE SCALE GENOMIC DNA]</scope>
    <source>
        <strain evidence="13">CGMCC 4.3530</strain>
    </source>
</reference>
<dbReference type="Gene3D" id="3.40.50.720">
    <property type="entry name" value="NAD(P)-binding Rossmann-like Domain"/>
    <property type="match status" value="1"/>
</dbReference>
<dbReference type="GO" id="GO:0051536">
    <property type="term" value="F:iron-sulfur cluster binding"/>
    <property type="evidence" value="ECO:0007669"/>
    <property type="project" value="UniProtKB-KW"/>
</dbReference>
<evidence type="ECO:0000256" key="4">
    <source>
        <dbReference type="ARBA" id="ARBA00022630"/>
    </source>
</evidence>
<dbReference type="InterPro" id="IPR036188">
    <property type="entry name" value="FAD/NAD-bd_sf"/>
</dbReference>
<evidence type="ECO:0000256" key="5">
    <source>
        <dbReference type="ARBA" id="ARBA00022643"/>
    </source>
</evidence>
<dbReference type="Pfam" id="PF12831">
    <property type="entry name" value="FAD_oxidored"/>
    <property type="match status" value="1"/>
</dbReference>
<protein>
    <submittedName>
        <fullName evidence="12">2,4-dienoyl-CoA reductase (NADPH2)</fullName>
    </submittedName>
</protein>
<dbReference type="AlphaFoldDB" id="A0A1H3TWR7"/>
<dbReference type="Gene3D" id="3.20.20.70">
    <property type="entry name" value="Aldolase class I"/>
    <property type="match status" value="1"/>
</dbReference>
<feature type="region of interest" description="Disordered" evidence="10">
    <location>
        <begin position="628"/>
        <end position="649"/>
    </location>
</feature>
<dbReference type="Pfam" id="PF00724">
    <property type="entry name" value="Oxidored_FMN"/>
    <property type="match status" value="1"/>
</dbReference>
<feature type="domain" description="NADH:flavin oxidoreductase/NADH oxidase N-terminal" evidence="11">
    <location>
        <begin position="10"/>
        <end position="340"/>
    </location>
</feature>
<evidence type="ECO:0000256" key="9">
    <source>
        <dbReference type="ARBA" id="ARBA00023014"/>
    </source>
</evidence>
<keyword evidence="4" id="KW-0285">Flavoprotein</keyword>
<evidence type="ECO:0000256" key="6">
    <source>
        <dbReference type="ARBA" id="ARBA00022723"/>
    </source>
</evidence>
<dbReference type="SUPFAM" id="SSF51971">
    <property type="entry name" value="Nucleotide-binding domain"/>
    <property type="match status" value="1"/>
</dbReference>
<keyword evidence="5" id="KW-0288">FMN</keyword>
<proteinExistence type="inferred from homology"/>
<feature type="compositionally biased region" description="Basic residues" evidence="10">
    <location>
        <begin position="639"/>
        <end position="649"/>
    </location>
</feature>
<evidence type="ECO:0000256" key="8">
    <source>
        <dbReference type="ARBA" id="ARBA00023004"/>
    </source>
</evidence>
<dbReference type="PANTHER" id="PTHR42917">
    <property type="entry name" value="2,4-DIENOYL-COA REDUCTASE"/>
    <property type="match status" value="1"/>
</dbReference>
<keyword evidence="8" id="KW-0408">Iron</keyword>
<evidence type="ECO:0000259" key="11">
    <source>
        <dbReference type="Pfam" id="PF00724"/>
    </source>
</evidence>
<evidence type="ECO:0000256" key="3">
    <source>
        <dbReference type="ARBA" id="ARBA00011048"/>
    </source>
</evidence>
<organism evidence="12 13">
    <name type="scientific">Saccharopolyspora shandongensis</name>
    <dbReference type="NCBI Taxonomy" id="418495"/>
    <lineage>
        <taxon>Bacteria</taxon>
        <taxon>Bacillati</taxon>
        <taxon>Actinomycetota</taxon>
        <taxon>Actinomycetes</taxon>
        <taxon>Pseudonocardiales</taxon>
        <taxon>Pseudonocardiaceae</taxon>
        <taxon>Saccharopolyspora</taxon>
    </lineage>
</organism>
<dbReference type="NCBIfam" id="TIGR03997">
    <property type="entry name" value="mycofact_OYE_2"/>
    <property type="match status" value="1"/>
</dbReference>
<sequence length="678" mass="73659">MSGQGRYRYLFSPLRIGPVVARNRIVFSAHLTNYAEDGHPTEQHAAYYAARAAGGAGLVITEEHSTHPTDWPYEKLIHGFHRSVIPGYRRITEAVHAHGTPIFAQINHNGGQASSMYSRLPVWAPSAVPDPMFREVPKALEKYEINEVVAGYGTVAAHCAEGGFDGVELQCSHSSIVRGFLSPATNKRTDAYGGSLPNRMRLLREIIHAVRESIGPDRALGVRICGDELIEGGTTIDEAVEIAAAVEATGKVDYINTSIGVATSTLYMIEASMHVPPGYALFIPNALRRRVNLPVVGVGRFKDPQQAERALEEGHCDLVGVVRGQIADPDFAAKARAGAATDIRTCLSCNQECVGRMGLNRWLGCIENPRAGKESTALPTPAVRGRRVLVVGGGPGGLQAAAVAARRGHRVTVLEEQPRTGGQVSVAASVPSRAEFLDVVRNLAAECERHGVEIRTGVRADATLIRAESPDVVVLATGARPQAPHWAGGCERVVDVRDVLEGRAEPDGDVVVVDDLGFHQSTSTAELLAERGCAVELVTAGMVVGQDLGITLDMESFNVRAHRHGIAQSTDLVVMGCGRQDDGGVVLQLLHHPTGQMRERRCDWVVCATHQAPNDQLWHEAHDAVHRDHLRQQRTAGPGRRRRRRGHRLHLWPRPAERRHRHRGFRLGTRDGAVRADL</sequence>